<keyword evidence="1" id="KW-1133">Transmembrane helix</keyword>
<feature type="transmembrane region" description="Helical" evidence="1">
    <location>
        <begin position="47"/>
        <end position="65"/>
    </location>
</feature>
<comment type="caution">
    <text evidence="2">The sequence shown here is derived from an EMBL/GenBank/DDBJ whole genome shotgun (WGS) entry which is preliminary data.</text>
</comment>
<dbReference type="PANTHER" id="PTHR39594">
    <property type="entry name" value="PROTEIN YCHQ"/>
    <property type="match status" value="1"/>
</dbReference>
<gene>
    <name evidence="2" type="ORF">V6256_03905</name>
</gene>
<protein>
    <submittedName>
        <fullName evidence="2">SirB2 family protein</fullName>
    </submittedName>
</protein>
<dbReference type="EMBL" id="JBAKAZ010000009">
    <property type="protein sequence ID" value="MEL0628745.1"/>
    <property type="molecule type" value="Genomic_DNA"/>
</dbReference>
<keyword evidence="1" id="KW-0812">Transmembrane</keyword>
<reference evidence="2 3" key="1">
    <citation type="submission" date="2024-02" db="EMBL/GenBank/DDBJ databases">
        <title>Bacteria isolated from the canopy kelp, Nereocystis luetkeana.</title>
        <authorList>
            <person name="Pfister C.A."/>
            <person name="Younker I.T."/>
            <person name="Light S.H."/>
        </authorList>
    </citation>
    <scope>NUCLEOTIDE SEQUENCE [LARGE SCALE GENOMIC DNA]</scope>
    <source>
        <strain evidence="2 3">TI.1.05</strain>
    </source>
</reference>
<feature type="transmembrane region" description="Helical" evidence="1">
    <location>
        <begin position="6"/>
        <end position="26"/>
    </location>
</feature>
<name>A0ABU9GN54_9GAMM</name>
<sequence length="129" mass="14667">MYSILKHTHMTFILLAIIVYILRFYWLKSGHANAQKAVYKKIHLHTHLTIIVLGILLMVTVPWVPSLDVGGAWLLEKLIAFVAYFAMVQVSLKEETKPNIQWLAFIGAFGWLAYIAKLAFTKQAILLVG</sequence>
<feature type="transmembrane region" description="Helical" evidence="1">
    <location>
        <begin position="71"/>
        <end position="90"/>
    </location>
</feature>
<evidence type="ECO:0000313" key="3">
    <source>
        <dbReference type="Proteomes" id="UP001369082"/>
    </source>
</evidence>
<proteinExistence type="predicted"/>
<accession>A0ABU9GN54</accession>
<dbReference type="RefSeq" id="WP_341596754.1">
    <property type="nucleotide sequence ID" value="NZ_JBAKAZ010000009.1"/>
</dbReference>
<organism evidence="2 3">
    <name type="scientific">Psychromonas aquatilis</name>
    <dbReference type="NCBI Taxonomy" id="2005072"/>
    <lineage>
        <taxon>Bacteria</taxon>
        <taxon>Pseudomonadati</taxon>
        <taxon>Pseudomonadota</taxon>
        <taxon>Gammaproteobacteria</taxon>
        <taxon>Alteromonadales</taxon>
        <taxon>Psychromonadaceae</taxon>
        <taxon>Psychromonas</taxon>
    </lineage>
</organism>
<keyword evidence="3" id="KW-1185">Reference proteome</keyword>
<dbReference type="Proteomes" id="UP001369082">
    <property type="component" value="Unassembled WGS sequence"/>
</dbReference>
<dbReference type="Pfam" id="PF04247">
    <property type="entry name" value="SirB"/>
    <property type="match status" value="1"/>
</dbReference>
<evidence type="ECO:0000256" key="1">
    <source>
        <dbReference type="SAM" id="Phobius"/>
    </source>
</evidence>
<keyword evidence="1" id="KW-0472">Membrane</keyword>
<feature type="transmembrane region" description="Helical" evidence="1">
    <location>
        <begin position="102"/>
        <end position="120"/>
    </location>
</feature>
<dbReference type="PANTHER" id="PTHR39594:SF1">
    <property type="entry name" value="PROTEIN YCHQ"/>
    <property type="match status" value="1"/>
</dbReference>
<evidence type="ECO:0000313" key="2">
    <source>
        <dbReference type="EMBL" id="MEL0628745.1"/>
    </source>
</evidence>
<dbReference type="InterPro" id="IPR007360">
    <property type="entry name" value="SirB"/>
</dbReference>